<dbReference type="GO" id="GO:0006508">
    <property type="term" value="P:proteolysis"/>
    <property type="evidence" value="ECO:0007669"/>
    <property type="project" value="UniProtKB-KW"/>
</dbReference>
<keyword evidence="10 14" id="KW-1133">Transmembrane helix</keyword>
<feature type="binding site" evidence="14">
    <location>
        <position position="534"/>
    </location>
    <ligand>
        <name>Zn(2+)</name>
        <dbReference type="ChEBI" id="CHEBI:29105"/>
        <note>catalytic</note>
    </ligand>
</feature>
<dbReference type="SUPFAM" id="SSF140990">
    <property type="entry name" value="FtsH protease domain-like"/>
    <property type="match status" value="1"/>
</dbReference>
<dbReference type="CDD" id="cd19501">
    <property type="entry name" value="RecA-like_FtsH"/>
    <property type="match status" value="1"/>
</dbReference>
<feature type="compositionally biased region" description="Polar residues" evidence="16">
    <location>
        <begin position="729"/>
        <end position="738"/>
    </location>
</feature>
<evidence type="ECO:0000256" key="9">
    <source>
        <dbReference type="ARBA" id="ARBA00022840"/>
    </source>
</evidence>
<dbReference type="GO" id="GO:0004222">
    <property type="term" value="F:metalloendopeptidase activity"/>
    <property type="evidence" value="ECO:0007669"/>
    <property type="project" value="InterPro"/>
</dbReference>
<dbReference type="GO" id="GO:0030163">
    <property type="term" value="P:protein catabolic process"/>
    <property type="evidence" value="ECO:0007669"/>
    <property type="project" value="UniProtKB-UniRule"/>
</dbReference>
<dbReference type="PANTHER" id="PTHR23076">
    <property type="entry name" value="METALLOPROTEASE M41 FTSH"/>
    <property type="match status" value="1"/>
</dbReference>
<dbReference type="RefSeq" id="WP_195169860.1">
    <property type="nucleotide sequence ID" value="NZ_CP062983.1"/>
</dbReference>
<dbReference type="EC" id="3.4.24.-" evidence="14"/>
<feature type="region of interest" description="Disordered" evidence="16">
    <location>
        <begin position="1"/>
        <end position="33"/>
    </location>
</feature>
<comment type="cofactor">
    <cofactor evidence="14">
        <name>Zn(2+)</name>
        <dbReference type="ChEBI" id="CHEBI:29105"/>
    </cofactor>
    <text evidence="14">Binds 1 zinc ion per subunit.</text>
</comment>
<keyword evidence="19" id="KW-1185">Reference proteome</keyword>
<evidence type="ECO:0000256" key="15">
    <source>
        <dbReference type="RuleBase" id="RU003651"/>
    </source>
</evidence>
<dbReference type="Pfam" id="PF00004">
    <property type="entry name" value="AAA"/>
    <property type="match status" value="1"/>
</dbReference>
<dbReference type="Gene3D" id="3.40.50.300">
    <property type="entry name" value="P-loop containing nucleotide triphosphate hydrolases"/>
    <property type="match status" value="1"/>
</dbReference>
<evidence type="ECO:0000256" key="16">
    <source>
        <dbReference type="SAM" id="MobiDB-lite"/>
    </source>
</evidence>
<keyword evidence="7 14" id="KW-0378">Hydrolase</keyword>
<keyword evidence="4 14" id="KW-0812">Transmembrane</keyword>
<proteinExistence type="inferred from homology"/>
<dbReference type="InterPro" id="IPR005936">
    <property type="entry name" value="FtsH"/>
</dbReference>
<evidence type="ECO:0000256" key="12">
    <source>
        <dbReference type="ARBA" id="ARBA00023136"/>
    </source>
</evidence>
<keyword evidence="5 14" id="KW-0479">Metal-binding</keyword>
<evidence type="ECO:0000259" key="17">
    <source>
        <dbReference type="SMART" id="SM00382"/>
    </source>
</evidence>
<protein>
    <recommendedName>
        <fullName evidence="14">ATP-dependent zinc metalloprotease FtsH</fullName>
        <ecNumber evidence="14">3.4.24.-</ecNumber>
    </recommendedName>
</protein>
<feature type="active site" evidence="14">
    <location>
        <position position="459"/>
    </location>
</feature>
<comment type="similarity">
    <text evidence="2 14">In the C-terminal section; belongs to the peptidase M41 family.</text>
</comment>
<comment type="function">
    <text evidence="14">Acts as a processive, ATP-dependent zinc metallopeptidase for both cytoplasmic and membrane proteins. Plays a role in the quality control of integral membrane proteins.</text>
</comment>
<comment type="subunit">
    <text evidence="14">Homohexamer.</text>
</comment>
<evidence type="ECO:0000256" key="13">
    <source>
        <dbReference type="ARBA" id="ARBA00061570"/>
    </source>
</evidence>
<dbReference type="PANTHER" id="PTHR23076:SF113">
    <property type="entry name" value="ATP-DEPENDENT ZINC METALLOPROTEASE FTSH 1, CHLOROPLASTIC-RELATED"/>
    <property type="match status" value="1"/>
</dbReference>
<evidence type="ECO:0000313" key="19">
    <source>
        <dbReference type="Proteomes" id="UP000594468"/>
    </source>
</evidence>
<dbReference type="GO" id="GO:0005524">
    <property type="term" value="F:ATP binding"/>
    <property type="evidence" value="ECO:0007669"/>
    <property type="project" value="UniProtKB-UniRule"/>
</dbReference>
<dbReference type="SMART" id="SM00382">
    <property type="entry name" value="AAA"/>
    <property type="match status" value="1"/>
</dbReference>
<comment type="similarity">
    <text evidence="15">Belongs to the AAA ATPase family.</text>
</comment>
<feature type="binding site" evidence="14">
    <location>
        <begin position="237"/>
        <end position="244"/>
    </location>
    <ligand>
        <name>ATP</name>
        <dbReference type="ChEBI" id="CHEBI:30616"/>
    </ligand>
</feature>
<dbReference type="HAMAP" id="MF_01458">
    <property type="entry name" value="FtsH"/>
    <property type="match status" value="1"/>
</dbReference>
<dbReference type="GO" id="GO:0004176">
    <property type="term" value="F:ATP-dependent peptidase activity"/>
    <property type="evidence" value="ECO:0007669"/>
    <property type="project" value="InterPro"/>
</dbReference>
<dbReference type="GO" id="GO:0005886">
    <property type="term" value="C:plasma membrane"/>
    <property type="evidence" value="ECO:0007669"/>
    <property type="project" value="UniProtKB-SubCell"/>
</dbReference>
<reference evidence="18 19" key="1">
    <citation type="submission" date="2020-02" db="EMBL/GenBank/DDBJ databases">
        <authorList>
            <person name="Zheng R.K."/>
            <person name="Sun C.M."/>
        </authorList>
    </citation>
    <scope>NUCLEOTIDE SEQUENCE [LARGE SCALE GENOMIC DNA]</scope>
    <source>
        <strain evidence="19">rifampicinis</strain>
    </source>
</reference>
<evidence type="ECO:0000256" key="3">
    <source>
        <dbReference type="ARBA" id="ARBA00022670"/>
    </source>
</evidence>
<feature type="domain" description="AAA+ ATPase" evidence="17">
    <location>
        <begin position="229"/>
        <end position="368"/>
    </location>
</feature>
<dbReference type="SUPFAM" id="SSF52540">
    <property type="entry name" value="P-loop containing nucleoside triphosphate hydrolases"/>
    <property type="match status" value="1"/>
</dbReference>
<dbReference type="KEGG" id="pmet:G4Y79_19160"/>
<comment type="similarity">
    <text evidence="13 14">In the central section; belongs to the AAA ATPase family.</text>
</comment>
<evidence type="ECO:0000256" key="4">
    <source>
        <dbReference type="ARBA" id="ARBA00022692"/>
    </source>
</evidence>
<feature type="transmembrane region" description="Helical" evidence="14">
    <location>
        <begin position="149"/>
        <end position="166"/>
    </location>
</feature>
<dbReference type="NCBIfam" id="TIGR01241">
    <property type="entry name" value="FtsH_fam"/>
    <property type="match status" value="1"/>
</dbReference>
<feature type="compositionally biased region" description="Acidic residues" evidence="16">
    <location>
        <begin position="693"/>
        <end position="707"/>
    </location>
</feature>
<evidence type="ECO:0000256" key="5">
    <source>
        <dbReference type="ARBA" id="ARBA00022723"/>
    </source>
</evidence>
<feature type="binding site" evidence="14">
    <location>
        <position position="462"/>
    </location>
    <ligand>
        <name>Zn(2+)</name>
        <dbReference type="ChEBI" id="CHEBI:29105"/>
        <note>catalytic</note>
    </ligand>
</feature>
<evidence type="ECO:0000256" key="6">
    <source>
        <dbReference type="ARBA" id="ARBA00022741"/>
    </source>
</evidence>
<keyword evidence="9 14" id="KW-0067">ATP-binding</keyword>
<keyword evidence="6 14" id="KW-0547">Nucleotide-binding</keyword>
<dbReference type="FunFam" id="1.20.58.760:FF:000001">
    <property type="entry name" value="ATP-dependent zinc metalloprotease FtsH"/>
    <property type="match status" value="1"/>
</dbReference>
<accession>A0A7S8E7J1</accession>
<keyword evidence="3 14" id="KW-0645">Protease</keyword>
<dbReference type="Pfam" id="PF01434">
    <property type="entry name" value="Peptidase_M41"/>
    <property type="match status" value="1"/>
</dbReference>
<dbReference type="PROSITE" id="PS00674">
    <property type="entry name" value="AAA"/>
    <property type="match status" value="1"/>
</dbReference>
<dbReference type="EMBL" id="CP062983">
    <property type="protein sequence ID" value="QPC81789.1"/>
    <property type="molecule type" value="Genomic_DNA"/>
</dbReference>
<dbReference type="InterPro" id="IPR041569">
    <property type="entry name" value="AAA_lid_3"/>
</dbReference>
<dbReference type="InterPro" id="IPR003960">
    <property type="entry name" value="ATPase_AAA_CS"/>
</dbReference>
<feature type="transmembrane region" description="Helical" evidence="14">
    <location>
        <begin position="37"/>
        <end position="58"/>
    </location>
</feature>
<feature type="compositionally biased region" description="Acidic residues" evidence="16">
    <location>
        <begin position="790"/>
        <end position="801"/>
    </location>
</feature>
<keyword evidence="8 14" id="KW-0862">Zinc</keyword>
<name>A0A7S8E7J1_9CHLR</name>
<dbReference type="AlphaFoldDB" id="A0A7S8E7J1"/>
<dbReference type="Proteomes" id="UP000594468">
    <property type="component" value="Chromosome"/>
</dbReference>
<feature type="binding site" evidence="14">
    <location>
        <position position="458"/>
    </location>
    <ligand>
        <name>Zn(2+)</name>
        <dbReference type="ChEBI" id="CHEBI:29105"/>
        <note>catalytic</note>
    </ligand>
</feature>
<dbReference type="InterPro" id="IPR003959">
    <property type="entry name" value="ATPase_AAA_core"/>
</dbReference>
<evidence type="ECO:0000256" key="10">
    <source>
        <dbReference type="ARBA" id="ARBA00022989"/>
    </source>
</evidence>
<gene>
    <name evidence="14 18" type="primary">ftsH</name>
    <name evidence="18" type="ORF">G4Y79_19160</name>
</gene>
<dbReference type="GO" id="GO:0016887">
    <property type="term" value="F:ATP hydrolysis activity"/>
    <property type="evidence" value="ECO:0007669"/>
    <property type="project" value="UniProtKB-UniRule"/>
</dbReference>
<dbReference type="FunFam" id="3.40.50.300:FF:000001">
    <property type="entry name" value="ATP-dependent zinc metalloprotease FtsH"/>
    <property type="match status" value="1"/>
</dbReference>
<evidence type="ECO:0000313" key="18">
    <source>
        <dbReference type="EMBL" id="QPC81789.1"/>
    </source>
</evidence>
<sequence length="801" mass="88214">MQPDNRNPNNRQSNRQNNRQDNNDQQPQPSPPDWQRWMLPVALLFVLIWLVLGTGDLLGGGSSGQEIPYSIVRDNIARIQAISIQTTGDAAQGVFRNSVTIDDTSITRFNVVLPPGGAEELTSLLQENNPDALVAAVPPPEVPFLVQNLFLWLPLILIIGFFFWMTRRAQGQMNGVFGFGRSQAREYDPDLPRVTFDDVAGQDSAKRDLVEVVDFLKDPDKYISLGARIPRGVLLVGPPGTGKTLMARAVAGEANVAFYSIAASEFVEMFVGVGASRVRDLFNKAKDNSPSIVFIDEIDAVGRQRGAGLGGGNDEREQTLNQLLAEMDGFDQSATVIVMAATNRPDVLDPALLRPGRFDRQVTVDLPDRQGRLEILKIHTRGKPLAEDVELSSLAGATVGFSGADIANLANEAALKAARDNKRRIEQRDFSYAFERIILGNERPPLSNMEERQVVAYHEAGHAIVSAFTPKSNPVLKITITPRGQALGITAYAPDDDIRNISRGRLEAFIDGALGGRIAEEIVFADITTGAANDLQRVTSIARNMVAQYGMTEAVGPLNFGEDDQQPFLGYSLSQGRKYSEETAAKIDAETRRIVESAYKRTKALLVKHREDLDKVANALLENEVIERDEFLQMLGLKDKKRLDADKLLNKARPDEKHPPSGPTSEERVENSQPQGQAIAPGLQPPLPTRVEEEAESGDSQPVEDPESAAPQEAQMGEERYSQPPKPQTSPEQPKATSPQKPPQKPNQPRLSGPKEANVRRRDRNAPSSHPLYDTMLTPQNGNHKRRDEDENDDENTPDQE</sequence>
<dbReference type="PRINTS" id="PR00830">
    <property type="entry name" value="ENDOLAPTASE"/>
</dbReference>
<dbReference type="FunFam" id="1.10.8.60:FF:000001">
    <property type="entry name" value="ATP-dependent zinc metalloprotease FtsH"/>
    <property type="match status" value="1"/>
</dbReference>
<dbReference type="Pfam" id="PF17862">
    <property type="entry name" value="AAA_lid_3"/>
    <property type="match status" value="1"/>
</dbReference>
<evidence type="ECO:0000256" key="14">
    <source>
        <dbReference type="HAMAP-Rule" id="MF_01458"/>
    </source>
</evidence>
<evidence type="ECO:0000256" key="7">
    <source>
        <dbReference type="ARBA" id="ARBA00022801"/>
    </source>
</evidence>
<feature type="compositionally biased region" description="Basic and acidic residues" evidence="16">
    <location>
        <begin position="650"/>
        <end position="670"/>
    </location>
</feature>
<dbReference type="InterPro" id="IPR000642">
    <property type="entry name" value="Peptidase_M41"/>
</dbReference>
<keyword evidence="11 14" id="KW-0482">Metalloprotease</keyword>
<dbReference type="InterPro" id="IPR037219">
    <property type="entry name" value="Peptidase_M41-like"/>
</dbReference>
<dbReference type="InterPro" id="IPR027417">
    <property type="entry name" value="P-loop_NTPase"/>
</dbReference>
<feature type="region of interest" description="Disordered" evidence="16">
    <location>
        <begin position="650"/>
        <end position="801"/>
    </location>
</feature>
<keyword evidence="14" id="KW-1003">Cell membrane</keyword>
<comment type="subcellular location">
    <subcellularLocation>
        <location evidence="14">Cell membrane</location>
        <topology evidence="14">Multi-pass membrane protein</topology>
        <orientation evidence="14">Cytoplasmic side</orientation>
    </subcellularLocation>
    <subcellularLocation>
        <location evidence="1">Membrane</location>
    </subcellularLocation>
</comment>
<evidence type="ECO:0000256" key="1">
    <source>
        <dbReference type="ARBA" id="ARBA00004370"/>
    </source>
</evidence>
<organism evidence="18 19">
    <name type="scientific">Phototrophicus methaneseepsis</name>
    <dbReference type="NCBI Taxonomy" id="2710758"/>
    <lineage>
        <taxon>Bacteria</taxon>
        <taxon>Bacillati</taxon>
        <taxon>Chloroflexota</taxon>
        <taxon>Candidatus Thermofontia</taxon>
        <taxon>Phototrophicales</taxon>
        <taxon>Phototrophicaceae</taxon>
        <taxon>Phototrophicus</taxon>
    </lineage>
</organism>
<dbReference type="Gene3D" id="1.20.58.760">
    <property type="entry name" value="Peptidase M41"/>
    <property type="match status" value="1"/>
</dbReference>
<evidence type="ECO:0000256" key="11">
    <source>
        <dbReference type="ARBA" id="ARBA00023049"/>
    </source>
</evidence>
<dbReference type="GO" id="GO:0008270">
    <property type="term" value="F:zinc ion binding"/>
    <property type="evidence" value="ECO:0007669"/>
    <property type="project" value="UniProtKB-UniRule"/>
</dbReference>
<evidence type="ECO:0000256" key="8">
    <source>
        <dbReference type="ARBA" id="ARBA00022833"/>
    </source>
</evidence>
<evidence type="ECO:0000256" key="2">
    <source>
        <dbReference type="ARBA" id="ARBA00010044"/>
    </source>
</evidence>
<feature type="compositionally biased region" description="Low complexity" evidence="16">
    <location>
        <begin position="1"/>
        <end position="27"/>
    </location>
</feature>
<keyword evidence="12 14" id="KW-0472">Membrane</keyword>
<dbReference type="InterPro" id="IPR003593">
    <property type="entry name" value="AAA+_ATPase"/>
</dbReference>
<dbReference type="Gene3D" id="1.10.8.60">
    <property type="match status" value="1"/>
</dbReference>